<dbReference type="PANTHER" id="PTHR36837">
    <property type="entry name" value="POLY(3-HYDROXYALKANOATE) POLYMERASE SUBUNIT PHAC"/>
    <property type="match status" value="1"/>
</dbReference>
<evidence type="ECO:0000313" key="2">
    <source>
        <dbReference type="Proteomes" id="UP001363010"/>
    </source>
</evidence>
<comment type="caution">
    <text evidence="1">The sequence shown here is derived from an EMBL/GenBank/DDBJ whole genome shotgun (WGS) entry which is preliminary data.</text>
</comment>
<evidence type="ECO:0000313" key="1">
    <source>
        <dbReference type="EMBL" id="MEJ8825303.1"/>
    </source>
</evidence>
<dbReference type="SUPFAM" id="SSF53474">
    <property type="entry name" value="alpha/beta-Hydrolases"/>
    <property type="match status" value="1"/>
</dbReference>
<sequence>MGKNPYVNAATMTILGVPVDLSKVDIGAYVIGGITDHITPWKSCHATARVFGDDTTFVLANAGHLQSLINPPGAPKAFFSSAPSRAADPDEWARTAVRQEGSWWPHWRAWVHQRSGESIAAPGKAGSLAHRPLCAAPGEYVMVK</sequence>
<reference evidence="1 2" key="1">
    <citation type="submission" date="2024-03" db="EMBL/GenBank/DDBJ databases">
        <title>Novel species of the genus Variovorax.</title>
        <authorList>
            <person name="Liu Q."/>
            <person name="Xin Y.-H."/>
        </authorList>
    </citation>
    <scope>NUCLEOTIDE SEQUENCE [LARGE SCALE GENOMIC DNA]</scope>
    <source>
        <strain evidence="1 2">KACC 18501</strain>
    </source>
</reference>
<accession>A0ABU8W6T9</accession>
<protein>
    <submittedName>
        <fullName evidence="1">Uncharacterized protein</fullName>
    </submittedName>
</protein>
<dbReference type="InterPro" id="IPR051321">
    <property type="entry name" value="PHA/PHB_synthase"/>
</dbReference>
<gene>
    <name evidence="1" type="ORF">WKW80_25300</name>
</gene>
<proteinExistence type="predicted"/>
<keyword evidence="2" id="KW-1185">Reference proteome</keyword>
<dbReference type="Proteomes" id="UP001363010">
    <property type="component" value="Unassembled WGS sequence"/>
</dbReference>
<name>A0ABU8W6T9_9BURK</name>
<dbReference type="RefSeq" id="WP_340366335.1">
    <property type="nucleotide sequence ID" value="NZ_JBBKZV010000021.1"/>
</dbReference>
<organism evidence="1 2">
    <name type="scientific">Variovorax humicola</name>
    <dbReference type="NCBI Taxonomy" id="1769758"/>
    <lineage>
        <taxon>Bacteria</taxon>
        <taxon>Pseudomonadati</taxon>
        <taxon>Pseudomonadota</taxon>
        <taxon>Betaproteobacteria</taxon>
        <taxon>Burkholderiales</taxon>
        <taxon>Comamonadaceae</taxon>
        <taxon>Variovorax</taxon>
    </lineage>
</organism>
<dbReference type="PANTHER" id="PTHR36837:SF5">
    <property type="entry name" value="POLY-3-HYDROXYBUTYRATE SYNTHASE"/>
    <property type="match status" value="1"/>
</dbReference>
<dbReference type="EMBL" id="JBBKZV010000021">
    <property type="protein sequence ID" value="MEJ8825303.1"/>
    <property type="molecule type" value="Genomic_DNA"/>
</dbReference>
<dbReference type="InterPro" id="IPR029058">
    <property type="entry name" value="AB_hydrolase_fold"/>
</dbReference>